<dbReference type="KEGG" id="hfv:R50_0359"/>
<dbReference type="NCBIfam" id="TIGR01894">
    <property type="entry name" value="cas_TM1795_cmr1"/>
    <property type="match status" value="1"/>
</dbReference>
<evidence type="ECO:0000259" key="2">
    <source>
        <dbReference type="Pfam" id="PF03787"/>
    </source>
</evidence>
<dbReference type="Proteomes" id="UP000503399">
    <property type="component" value="Chromosome"/>
</dbReference>
<accession>A0A6F8ZDN3</accession>
<dbReference type="GO" id="GO:0051607">
    <property type="term" value="P:defense response to virus"/>
    <property type="evidence" value="ECO:0007669"/>
    <property type="project" value="UniProtKB-KW"/>
</dbReference>
<keyword evidence="1" id="KW-0051">Antiviral defense</keyword>
<dbReference type="Pfam" id="PF03787">
    <property type="entry name" value="RAMPs"/>
    <property type="match status" value="1"/>
</dbReference>
<dbReference type="InterPro" id="IPR007522">
    <property type="entry name" value="CRISPR-assoc_prot_TM1795"/>
</dbReference>
<dbReference type="EMBL" id="LR778114">
    <property type="protein sequence ID" value="CAB1127865.1"/>
    <property type="molecule type" value="Genomic_DNA"/>
</dbReference>
<evidence type="ECO:0000313" key="3">
    <source>
        <dbReference type="EMBL" id="CAB1127865.1"/>
    </source>
</evidence>
<sequence>MSLAREAELQLVTPLFLGETDPRGALPDLVRPPAVKGALRFWWRALAWARWGAQAQDPASRQEVLNALRAREGELFGAVAPRARQSRVLLQVTWLKQPGEFDDWPRNPVPGQLDGSTYLGWGIVASGRGANAQPHRTGWREGGSFRLVLQFAPRTDEAVVDEVCRALEAWSLFGGLGARSRRGFGSVALTTLDGQSRLLETLADYKARVRSLLEAAAGAPEPPYTAFSRGARWAVVVEEGKDPRETHRRLGEAYRTAVGQVGAALRPALGLPIPARQLSQRRASPLLLHIHPLATGDYVGAALWLPSDPFLPDGMAVDLQQVREGLGWFQAEGGQA</sequence>
<feature type="domain" description="CRISPR type III-associated protein" evidence="2">
    <location>
        <begin position="9"/>
        <end position="187"/>
    </location>
</feature>
<proteinExistence type="predicted"/>
<dbReference type="AlphaFoldDB" id="A0A6F8ZDN3"/>
<keyword evidence="4" id="KW-1185">Reference proteome</keyword>
<dbReference type="InterPro" id="IPR005537">
    <property type="entry name" value="RAMP_III_fam"/>
</dbReference>
<reference evidence="3 4" key="1">
    <citation type="submission" date="2020-02" db="EMBL/GenBank/DDBJ databases">
        <authorList>
            <person name="Hogendoorn C."/>
        </authorList>
    </citation>
    <scope>NUCLEOTIDE SEQUENCE [LARGE SCALE GENOMIC DNA]</scope>
    <source>
        <strain evidence="3">R501</strain>
    </source>
</reference>
<protein>
    <submittedName>
        <fullName evidence="3">Type III-B CRISPR module RAMP protein Cmr1</fullName>
    </submittedName>
</protein>
<name>A0A6F8ZDN3_9FIRM</name>
<gene>
    <name evidence="3" type="primary">cmr</name>
    <name evidence="3" type="ORF">R50_0359</name>
</gene>
<evidence type="ECO:0000256" key="1">
    <source>
        <dbReference type="ARBA" id="ARBA00023118"/>
    </source>
</evidence>
<organism evidence="3 4">
    <name type="scientific">Candidatus Hydrogenisulfobacillus filiaventi</name>
    <dbReference type="NCBI Taxonomy" id="2707344"/>
    <lineage>
        <taxon>Bacteria</taxon>
        <taxon>Bacillati</taxon>
        <taxon>Bacillota</taxon>
        <taxon>Clostridia</taxon>
        <taxon>Eubacteriales</taxon>
        <taxon>Clostridiales Family XVII. Incertae Sedis</taxon>
        <taxon>Candidatus Hydrogenisulfobacillus</taxon>
    </lineage>
</organism>
<evidence type="ECO:0000313" key="4">
    <source>
        <dbReference type="Proteomes" id="UP000503399"/>
    </source>
</evidence>